<dbReference type="InterPro" id="IPR013785">
    <property type="entry name" value="Aldolase_TIM"/>
</dbReference>
<dbReference type="PANTHER" id="PTHR30246">
    <property type="entry name" value="2-KETO-3-DEOXY-6-PHOSPHOGLUCONATE ALDOLASE"/>
    <property type="match status" value="1"/>
</dbReference>
<evidence type="ECO:0000256" key="5">
    <source>
        <dbReference type="ARBA" id="ARBA00013063"/>
    </source>
</evidence>
<keyword evidence="6" id="KW-0456">Lyase</keyword>
<comment type="similarity">
    <text evidence="3">Belongs to the KHG/KDPG aldolase family.</text>
</comment>
<comment type="catalytic activity">
    <reaction evidence="1">
        <text>2-dehydro-3-deoxy-6-phospho-D-gluconate = D-glyceraldehyde 3-phosphate + pyruvate</text>
        <dbReference type="Rhea" id="RHEA:17089"/>
        <dbReference type="ChEBI" id="CHEBI:15361"/>
        <dbReference type="ChEBI" id="CHEBI:57569"/>
        <dbReference type="ChEBI" id="CHEBI:59776"/>
        <dbReference type="EC" id="4.1.2.14"/>
    </reaction>
</comment>
<evidence type="ECO:0000256" key="7">
    <source>
        <dbReference type="ARBA" id="ARBA00023277"/>
    </source>
</evidence>
<dbReference type="PANTHER" id="PTHR30246:SF1">
    <property type="entry name" value="2-DEHYDRO-3-DEOXY-6-PHOSPHOGALACTONATE ALDOLASE-RELATED"/>
    <property type="match status" value="1"/>
</dbReference>
<dbReference type="CDD" id="cd00452">
    <property type="entry name" value="KDPG_aldolase"/>
    <property type="match status" value="1"/>
</dbReference>
<dbReference type="Pfam" id="PF01081">
    <property type="entry name" value="Aldolase"/>
    <property type="match status" value="1"/>
</dbReference>
<comment type="subunit">
    <text evidence="4">Homotrimer.</text>
</comment>
<evidence type="ECO:0000256" key="2">
    <source>
        <dbReference type="ARBA" id="ARBA00004736"/>
    </source>
</evidence>
<dbReference type="InterPro" id="IPR031337">
    <property type="entry name" value="KDPG/KHG_AS_1"/>
</dbReference>
<keyword evidence="7" id="KW-0119">Carbohydrate metabolism</keyword>
<dbReference type="Gene3D" id="3.20.20.70">
    <property type="entry name" value="Aldolase class I"/>
    <property type="match status" value="1"/>
</dbReference>
<dbReference type="InterPro" id="IPR000887">
    <property type="entry name" value="Aldlse_KDPG_KHG"/>
</dbReference>
<dbReference type="RefSeq" id="WP_285763062.1">
    <property type="nucleotide sequence ID" value="NZ_BSYJ01000002.1"/>
</dbReference>
<dbReference type="SUPFAM" id="SSF51569">
    <property type="entry name" value="Aldolase"/>
    <property type="match status" value="1"/>
</dbReference>
<evidence type="ECO:0000256" key="4">
    <source>
        <dbReference type="ARBA" id="ARBA00011233"/>
    </source>
</evidence>
<comment type="pathway">
    <text evidence="2">Carbohydrate acid metabolism; 2-dehydro-3-deoxy-D-gluconate degradation; D-glyceraldehyde 3-phosphate and pyruvate from 2-dehydro-3-deoxy-D-gluconate: step 2/2.</text>
</comment>
<dbReference type="EMBL" id="BSYJ01000002">
    <property type="protein sequence ID" value="GMG86526.1"/>
    <property type="molecule type" value="Genomic_DNA"/>
</dbReference>
<proteinExistence type="inferred from homology"/>
<dbReference type="NCBIfam" id="NF004325">
    <property type="entry name" value="PRK05718.1"/>
    <property type="match status" value="1"/>
</dbReference>
<protein>
    <recommendedName>
        <fullName evidence="5">2-dehydro-3-deoxy-phosphogluconate aldolase</fullName>
        <ecNumber evidence="5">4.1.2.14</ecNumber>
    </recommendedName>
</protein>
<evidence type="ECO:0000256" key="1">
    <source>
        <dbReference type="ARBA" id="ARBA00000654"/>
    </source>
</evidence>
<gene>
    <name evidence="8" type="primary">eda</name>
    <name evidence="8" type="ORF">MNKW57_08470</name>
</gene>
<dbReference type="NCBIfam" id="TIGR01182">
    <property type="entry name" value="eda"/>
    <property type="match status" value="1"/>
</dbReference>
<sequence length="211" mass="21908">MSNKIQLMESTLKKCPVVPVLVIEDLEDAVPLASALVRGGLTVLEVTLRTRAAAQAISAIAEALPEATVGAGTVLSEEDLRLAVDAGAQFLVSPGATPALLNAADNTDVPLLPGANSPSEVMYLLERGYTLQKFFPAEAAGGTPMLKSIGGPLPQVRFCPTGGISTKNAGEYLALPNVICIGGSWMASAKLVAEKRWGEIEALALEASQLK</sequence>
<organism evidence="8 9">
    <name type="scientific">Biformimicrobium ophioploci</name>
    <dbReference type="NCBI Taxonomy" id="3036711"/>
    <lineage>
        <taxon>Bacteria</taxon>
        <taxon>Pseudomonadati</taxon>
        <taxon>Pseudomonadota</taxon>
        <taxon>Gammaproteobacteria</taxon>
        <taxon>Cellvibrionales</taxon>
        <taxon>Microbulbiferaceae</taxon>
        <taxon>Biformimicrobium</taxon>
    </lineage>
</organism>
<accession>A0ABQ6LWT3</accession>
<evidence type="ECO:0000256" key="3">
    <source>
        <dbReference type="ARBA" id="ARBA00006906"/>
    </source>
</evidence>
<dbReference type="EC" id="4.1.2.14" evidence="5"/>
<reference evidence="8 9" key="1">
    <citation type="submission" date="2023-04" db="EMBL/GenBank/DDBJ databases">
        <title>Marinobulbifer ophiurae gen. nov., sp. Nov., isolate from tissue of brittle star Ophioplocus japonicus.</title>
        <authorList>
            <person name="Kawano K."/>
            <person name="Sawayama S."/>
            <person name="Nakagawa S."/>
        </authorList>
    </citation>
    <scope>NUCLEOTIDE SEQUENCE [LARGE SCALE GENOMIC DNA]</scope>
    <source>
        <strain evidence="8 9">NKW57</strain>
    </source>
</reference>
<comment type="caution">
    <text evidence="8">The sequence shown here is derived from an EMBL/GenBank/DDBJ whole genome shotgun (WGS) entry which is preliminary data.</text>
</comment>
<dbReference type="Proteomes" id="UP001224392">
    <property type="component" value="Unassembled WGS sequence"/>
</dbReference>
<evidence type="ECO:0000256" key="6">
    <source>
        <dbReference type="ARBA" id="ARBA00023239"/>
    </source>
</evidence>
<keyword evidence="9" id="KW-1185">Reference proteome</keyword>
<evidence type="ECO:0000313" key="8">
    <source>
        <dbReference type="EMBL" id="GMG86526.1"/>
    </source>
</evidence>
<dbReference type="PROSITE" id="PS00159">
    <property type="entry name" value="ALDOLASE_KDPG_KHG_1"/>
    <property type="match status" value="1"/>
</dbReference>
<evidence type="ECO:0000313" key="9">
    <source>
        <dbReference type="Proteomes" id="UP001224392"/>
    </source>
</evidence>
<name>A0ABQ6LWT3_9GAMM</name>